<evidence type="ECO:0000313" key="3">
    <source>
        <dbReference type="Proteomes" id="UP000466864"/>
    </source>
</evidence>
<sequence>MIVEIYRGNGLTELINLEGSNEYADWMEKSSKADQPGSGNMDVPDANSRNNGKVKGCFVGRDGVAVLLDHLCGCRWKGKK</sequence>
<protein>
    <submittedName>
        <fullName evidence="2">Uncharacterized protein</fullName>
    </submittedName>
</protein>
<dbReference type="Proteomes" id="UP000466864">
    <property type="component" value="Unassembled WGS sequence"/>
</dbReference>
<evidence type="ECO:0000256" key="1">
    <source>
        <dbReference type="SAM" id="MobiDB-lite"/>
    </source>
</evidence>
<reference evidence="2 3" key="1">
    <citation type="submission" date="2019-08" db="EMBL/GenBank/DDBJ databases">
        <title>In-depth cultivation of the pig gut microbiome towards novel bacterial diversity and tailored functional studies.</title>
        <authorList>
            <person name="Wylensek D."/>
            <person name="Hitch T.C.A."/>
            <person name="Clavel T."/>
        </authorList>
    </citation>
    <scope>NUCLEOTIDE SEQUENCE [LARGE SCALE GENOMIC DNA]</scope>
    <source>
        <strain evidence="2 3">Oil+RF-744-WCA-WT-13</strain>
    </source>
</reference>
<accession>A0A7X2TN61</accession>
<dbReference type="EMBL" id="VUMV01000001">
    <property type="protein sequence ID" value="MST81160.1"/>
    <property type="molecule type" value="Genomic_DNA"/>
</dbReference>
<dbReference type="RefSeq" id="WP_154456955.1">
    <property type="nucleotide sequence ID" value="NZ_VUMV01000001.1"/>
</dbReference>
<organism evidence="2 3">
    <name type="scientific">Bilifractor porci</name>
    <dbReference type="NCBI Taxonomy" id="2606636"/>
    <lineage>
        <taxon>Bacteria</taxon>
        <taxon>Bacillati</taxon>
        <taxon>Bacillota</taxon>
        <taxon>Clostridia</taxon>
        <taxon>Lachnospirales</taxon>
        <taxon>Lachnospiraceae</taxon>
        <taxon>Bilifractor</taxon>
    </lineage>
</organism>
<evidence type="ECO:0000313" key="2">
    <source>
        <dbReference type="EMBL" id="MST81160.1"/>
    </source>
</evidence>
<feature type="region of interest" description="Disordered" evidence="1">
    <location>
        <begin position="28"/>
        <end position="49"/>
    </location>
</feature>
<keyword evidence="3" id="KW-1185">Reference proteome</keyword>
<name>A0A7X2TN61_9FIRM</name>
<dbReference type="AlphaFoldDB" id="A0A7X2TN61"/>
<comment type="caution">
    <text evidence="2">The sequence shown here is derived from an EMBL/GenBank/DDBJ whole genome shotgun (WGS) entry which is preliminary data.</text>
</comment>
<proteinExistence type="predicted"/>
<gene>
    <name evidence="2" type="ORF">FYJ60_02265</name>
</gene>